<sequence>MLDAIKEALQDDNVVAGLAKPIASVVTETIATRLNAVDKSLGDKDENIKQVEEHVKRVDAQLDHMEHYSRRSSVRVTGIKEHDGEDLDRIVIQPDRRHECPRFEYQQYQSYAPRRAPKLVDRHKSCATNHNPVQRL</sequence>
<accession>A0AAD9P4K5</accession>
<organism evidence="1 2">
    <name type="scientific">Ridgeia piscesae</name>
    <name type="common">Tubeworm</name>
    <dbReference type="NCBI Taxonomy" id="27915"/>
    <lineage>
        <taxon>Eukaryota</taxon>
        <taxon>Metazoa</taxon>
        <taxon>Spiralia</taxon>
        <taxon>Lophotrochozoa</taxon>
        <taxon>Annelida</taxon>
        <taxon>Polychaeta</taxon>
        <taxon>Sedentaria</taxon>
        <taxon>Canalipalpata</taxon>
        <taxon>Sabellida</taxon>
        <taxon>Siboglinidae</taxon>
        <taxon>Ridgeia</taxon>
    </lineage>
</organism>
<evidence type="ECO:0000313" key="2">
    <source>
        <dbReference type="Proteomes" id="UP001209878"/>
    </source>
</evidence>
<proteinExistence type="predicted"/>
<gene>
    <name evidence="1" type="ORF">NP493_146g01043</name>
</gene>
<keyword evidence="2" id="KW-1185">Reference proteome</keyword>
<evidence type="ECO:0000313" key="1">
    <source>
        <dbReference type="EMBL" id="KAK2188033.1"/>
    </source>
</evidence>
<protein>
    <submittedName>
        <fullName evidence="1">Uncharacterized protein</fullName>
    </submittedName>
</protein>
<name>A0AAD9P4K5_RIDPI</name>
<dbReference type="EMBL" id="JAODUO010000146">
    <property type="protein sequence ID" value="KAK2188033.1"/>
    <property type="molecule type" value="Genomic_DNA"/>
</dbReference>
<dbReference type="AlphaFoldDB" id="A0AAD9P4K5"/>
<reference evidence="1" key="1">
    <citation type="journal article" date="2023" name="Mol. Biol. Evol.">
        <title>Third-Generation Sequencing Reveals the Adaptive Role of the Epigenome in Three Deep-Sea Polychaetes.</title>
        <authorList>
            <person name="Perez M."/>
            <person name="Aroh O."/>
            <person name="Sun Y."/>
            <person name="Lan Y."/>
            <person name="Juniper S.K."/>
            <person name="Young C.R."/>
            <person name="Angers B."/>
            <person name="Qian P.Y."/>
        </authorList>
    </citation>
    <scope>NUCLEOTIDE SEQUENCE</scope>
    <source>
        <strain evidence="1">R07B-5</strain>
    </source>
</reference>
<dbReference type="Proteomes" id="UP001209878">
    <property type="component" value="Unassembled WGS sequence"/>
</dbReference>
<comment type="caution">
    <text evidence="1">The sequence shown here is derived from an EMBL/GenBank/DDBJ whole genome shotgun (WGS) entry which is preliminary data.</text>
</comment>